<dbReference type="GO" id="GO:0016787">
    <property type="term" value="F:hydrolase activity"/>
    <property type="evidence" value="ECO:0007669"/>
    <property type="project" value="UniProtKB-KW"/>
</dbReference>
<accession>A0A6M0K396</accession>
<sequence>MDDKIKAAMAEATRLTQAGRFAEATALIQRVLGARPHDEDALRKPPVAEPDIIEGDFERVDDAEASELGGVRHGAGPLGPSGPPGVRPSPGISRGSFRDAAGARDYRLYMPRQLADPAALLVMLHGCGQNPDTFADLTRMDALAEQWGFAVLYPAQSPVANASGCWCWYDPDNQVRGAGEPGILAGMTGRIRDGCRLDARQVYVAGFSAGGTMAATLAATYPELFAGVGVHSGLPYGIAGDMVSALTLMAQGPGGGEVSPPDQRLPPIIVFHGDGDATVSPANSEALIRQFLPGASVGLDRVRLDGRSDQGVGYSRIQYKRLDGALLAEHWLAQGLGHGWLGGRASAPFAEPRGPDASREMLGFFWSLSGRSVPEGAV</sequence>
<evidence type="ECO:0000256" key="2">
    <source>
        <dbReference type="ARBA" id="ARBA00022801"/>
    </source>
</evidence>
<dbReference type="SUPFAM" id="SSF53474">
    <property type="entry name" value="alpha/beta-Hydrolases"/>
    <property type="match status" value="2"/>
</dbReference>
<proteinExistence type="predicted"/>
<dbReference type="AlphaFoldDB" id="A0A6M0K396"/>
<protein>
    <submittedName>
        <fullName evidence="3">PHB depolymerase family esterase</fullName>
    </submittedName>
</protein>
<dbReference type="InterPro" id="IPR050955">
    <property type="entry name" value="Plant_Biomass_Hydrol_Est"/>
</dbReference>
<organism evidence="3 4">
    <name type="scientific">Thiorhodococcus minor</name>
    <dbReference type="NCBI Taxonomy" id="57489"/>
    <lineage>
        <taxon>Bacteria</taxon>
        <taxon>Pseudomonadati</taxon>
        <taxon>Pseudomonadota</taxon>
        <taxon>Gammaproteobacteria</taxon>
        <taxon>Chromatiales</taxon>
        <taxon>Chromatiaceae</taxon>
        <taxon>Thiorhodococcus</taxon>
    </lineage>
</organism>
<keyword evidence="4" id="KW-1185">Reference proteome</keyword>
<reference evidence="3 4" key="1">
    <citation type="submission" date="2020-02" db="EMBL/GenBank/DDBJ databases">
        <title>Genome sequences of Thiorhodococcus mannitoliphagus and Thiorhodococcus minor, purple sulfur photosynthetic bacteria in the gammaproteobacterial family, Chromatiaceae.</title>
        <authorList>
            <person name="Aviles F.A."/>
            <person name="Meyer T.E."/>
            <person name="Kyndt J.A."/>
        </authorList>
    </citation>
    <scope>NUCLEOTIDE SEQUENCE [LARGE SCALE GENOMIC DNA]</scope>
    <source>
        <strain evidence="3 4">DSM 11518</strain>
    </source>
</reference>
<dbReference type="InterPro" id="IPR029058">
    <property type="entry name" value="AB_hydrolase_fold"/>
</dbReference>
<dbReference type="Gene3D" id="3.40.50.1820">
    <property type="entry name" value="alpha/beta hydrolase"/>
    <property type="match status" value="1"/>
</dbReference>
<keyword evidence="2" id="KW-0378">Hydrolase</keyword>
<evidence type="ECO:0000256" key="1">
    <source>
        <dbReference type="ARBA" id="ARBA00022729"/>
    </source>
</evidence>
<dbReference type="Pfam" id="PF10503">
    <property type="entry name" value="Esterase_PHB"/>
    <property type="match status" value="1"/>
</dbReference>
<name>A0A6M0K396_9GAMM</name>
<dbReference type="EMBL" id="JAAIJQ010000080">
    <property type="protein sequence ID" value="NEV64262.1"/>
    <property type="molecule type" value="Genomic_DNA"/>
</dbReference>
<comment type="caution">
    <text evidence="3">The sequence shown here is derived from an EMBL/GenBank/DDBJ whole genome shotgun (WGS) entry which is preliminary data.</text>
</comment>
<dbReference type="NCBIfam" id="TIGR01840">
    <property type="entry name" value="esterase_phb"/>
    <property type="match status" value="1"/>
</dbReference>
<keyword evidence="1" id="KW-0732">Signal</keyword>
<dbReference type="PANTHER" id="PTHR43037:SF1">
    <property type="entry name" value="BLL1128 PROTEIN"/>
    <property type="match status" value="1"/>
</dbReference>
<dbReference type="Proteomes" id="UP000483379">
    <property type="component" value="Unassembled WGS sequence"/>
</dbReference>
<dbReference type="InterPro" id="IPR010126">
    <property type="entry name" value="Esterase_phb"/>
</dbReference>
<dbReference type="GO" id="GO:0005576">
    <property type="term" value="C:extracellular region"/>
    <property type="evidence" value="ECO:0007669"/>
    <property type="project" value="InterPro"/>
</dbReference>
<dbReference type="PANTHER" id="PTHR43037">
    <property type="entry name" value="UNNAMED PRODUCT-RELATED"/>
    <property type="match status" value="1"/>
</dbReference>
<evidence type="ECO:0000313" key="4">
    <source>
        <dbReference type="Proteomes" id="UP000483379"/>
    </source>
</evidence>
<evidence type="ECO:0000313" key="3">
    <source>
        <dbReference type="EMBL" id="NEV64262.1"/>
    </source>
</evidence>
<gene>
    <name evidence="3" type="ORF">G3446_20630</name>
</gene>